<dbReference type="AlphaFoldDB" id="A0AAV8URY9"/>
<sequence>MEVCKLEKRLYGLKQAGRTWDKTSRKDLEVMRYEAIRTENCIFTRDKVILGVSVDDMIVAGPREEVIRVKADIEGKYETRYVDEVLMNFGVSGCNLSVVPNNSQAGLVQRFKARLVAKGFAQTKGYGFRGDLLTNARHRHCEGVLT</sequence>
<keyword evidence="3" id="KW-1185">Reference proteome</keyword>
<name>A0AAV8URY9_9RHOD</name>
<feature type="domain" description="Reverse transcriptase Ty1/copia-type" evidence="1">
    <location>
        <begin position="3"/>
        <end position="90"/>
    </location>
</feature>
<dbReference type="EMBL" id="JAMWBK010000005">
    <property type="protein sequence ID" value="KAJ8904809.1"/>
    <property type="molecule type" value="Genomic_DNA"/>
</dbReference>
<proteinExistence type="predicted"/>
<reference evidence="2 3" key="1">
    <citation type="journal article" date="2023" name="Nat. Commun.">
        <title>Origin of minicircular mitochondrial genomes in red algae.</title>
        <authorList>
            <person name="Lee Y."/>
            <person name="Cho C.H."/>
            <person name="Lee Y.M."/>
            <person name="Park S.I."/>
            <person name="Yang J.H."/>
            <person name="West J.A."/>
            <person name="Bhattacharya D."/>
            <person name="Yoon H.S."/>
        </authorList>
    </citation>
    <scope>NUCLEOTIDE SEQUENCE [LARGE SCALE GENOMIC DNA]</scope>
    <source>
        <strain evidence="2 3">CCMP1338</strain>
        <tissue evidence="2">Whole cell</tissue>
    </source>
</reference>
<accession>A0AAV8URY9</accession>
<evidence type="ECO:0000313" key="3">
    <source>
        <dbReference type="Proteomes" id="UP001157974"/>
    </source>
</evidence>
<dbReference type="Proteomes" id="UP001157974">
    <property type="component" value="Unassembled WGS sequence"/>
</dbReference>
<protein>
    <recommendedName>
        <fullName evidence="1">Reverse transcriptase Ty1/copia-type domain-containing protein</fullName>
    </recommendedName>
</protein>
<organism evidence="2 3">
    <name type="scientific">Rhodosorus marinus</name>
    <dbReference type="NCBI Taxonomy" id="101924"/>
    <lineage>
        <taxon>Eukaryota</taxon>
        <taxon>Rhodophyta</taxon>
        <taxon>Stylonematophyceae</taxon>
        <taxon>Stylonematales</taxon>
        <taxon>Stylonemataceae</taxon>
        <taxon>Rhodosorus</taxon>
    </lineage>
</organism>
<comment type="caution">
    <text evidence="2">The sequence shown here is derived from an EMBL/GenBank/DDBJ whole genome shotgun (WGS) entry which is preliminary data.</text>
</comment>
<evidence type="ECO:0000259" key="1">
    <source>
        <dbReference type="Pfam" id="PF07727"/>
    </source>
</evidence>
<evidence type="ECO:0000313" key="2">
    <source>
        <dbReference type="EMBL" id="KAJ8904809.1"/>
    </source>
</evidence>
<dbReference type="Pfam" id="PF07727">
    <property type="entry name" value="RVT_2"/>
    <property type="match status" value="1"/>
</dbReference>
<dbReference type="InterPro" id="IPR013103">
    <property type="entry name" value="RVT_2"/>
</dbReference>
<gene>
    <name evidence="2" type="ORF">NDN08_001324</name>
</gene>